<gene>
    <name evidence="1" type="ORF">F4821DRAFT_71539</name>
</gene>
<accession>A0ACC0D8Q0</accession>
<evidence type="ECO:0000313" key="2">
    <source>
        <dbReference type="Proteomes" id="UP001497680"/>
    </source>
</evidence>
<keyword evidence="2" id="KW-1185">Reference proteome</keyword>
<dbReference type="EMBL" id="MU394298">
    <property type="protein sequence ID" value="KAI6089047.1"/>
    <property type="molecule type" value="Genomic_DNA"/>
</dbReference>
<name>A0ACC0D8Q0_9PEZI</name>
<organism evidence="1 2">
    <name type="scientific">Hypoxylon rubiginosum</name>
    <dbReference type="NCBI Taxonomy" id="110542"/>
    <lineage>
        <taxon>Eukaryota</taxon>
        <taxon>Fungi</taxon>
        <taxon>Dikarya</taxon>
        <taxon>Ascomycota</taxon>
        <taxon>Pezizomycotina</taxon>
        <taxon>Sordariomycetes</taxon>
        <taxon>Xylariomycetidae</taxon>
        <taxon>Xylariales</taxon>
        <taxon>Hypoxylaceae</taxon>
        <taxon>Hypoxylon</taxon>
    </lineage>
</organism>
<dbReference type="Proteomes" id="UP001497680">
    <property type="component" value="Unassembled WGS sequence"/>
</dbReference>
<evidence type="ECO:0000313" key="1">
    <source>
        <dbReference type="EMBL" id="KAI6089047.1"/>
    </source>
</evidence>
<sequence>MQTGSLNILRPAEAELVNSILKNSAPGLKGTVDWNAVMRDSGHKNRNVTLTRFLMLCKKHNWCQADTSAPGPRAEENTASNHSEAPPTPKSSPKKRKRNVKVEEDEEY</sequence>
<reference evidence="1 2" key="1">
    <citation type="journal article" date="2022" name="New Phytol.">
        <title>Ecological generalism drives hyperdiversity of secondary metabolite gene clusters in xylarialean endophytes.</title>
        <authorList>
            <person name="Franco M.E.E."/>
            <person name="Wisecaver J.H."/>
            <person name="Arnold A.E."/>
            <person name="Ju Y.M."/>
            <person name="Slot J.C."/>
            <person name="Ahrendt S."/>
            <person name="Moore L.P."/>
            <person name="Eastman K.E."/>
            <person name="Scott K."/>
            <person name="Konkel Z."/>
            <person name="Mondo S.J."/>
            <person name="Kuo A."/>
            <person name="Hayes R.D."/>
            <person name="Haridas S."/>
            <person name="Andreopoulos B."/>
            <person name="Riley R."/>
            <person name="LaButti K."/>
            <person name="Pangilinan J."/>
            <person name="Lipzen A."/>
            <person name="Amirebrahimi M."/>
            <person name="Yan J."/>
            <person name="Adam C."/>
            <person name="Keymanesh K."/>
            <person name="Ng V."/>
            <person name="Louie K."/>
            <person name="Northen T."/>
            <person name="Drula E."/>
            <person name="Henrissat B."/>
            <person name="Hsieh H.M."/>
            <person name="Youens-Clark K."/>
            <person name="Lutzoni F."/>
            <person name="Miadlikowska J."/>
            <person name="Eastwood D.C."/>
            <person name="Hamelin R.C."/>
            <person name="Grigoriev I.V."/>
            <person name="U'Ren J.M."/>
        </authorList>
    </citation>
    <scope>NUCLEOTIDE SEQUENCE [LARGE SCALE GENOMIC DNA]</scope>
    <source>
        <strain evidence="1 2">ER1909</strain>
    </source>
</reference>
<proteinExistence type="predicted"/>
<comment type="caution">
    <text evidence="1">The sequence shown here is derived from an EMBL/GenBank/DDBJ whole genome shotgun (WGS) entry which is preliminary data.</text>
</comment>
<protein>
    <submittedName>
        <fullName evidence="1">Uncharacterized protein</fullName>
    </submittedName>
</protein>